<reference evidence="3 4" key="1">
    <citation type="submission" date="2016-10" db="EMBL/GenBank/DDBJ databases">
        <authorList>
            <person name="de Groot N.N."/>
        </authorList>
    </citation>
    <scope>NUCLEOTIDE SEQUENCE [LARGE SCALE GENOMIC DNA]</scope>
    <source>
        <strain evidence="4">EB21,IBRC-M 10013,KCTC 4048</strain>
    </source>
</reference>
<keyword evidence="1" id="KW-0812">Transmembrane</keyword>
<dbReference type="AlphaFoldDB" id="A0A1H0A169"/>
<dbReference type="Pfam" id="PF13796">
    <property type="entry name" value="Sensor"/>
    <property type="match status" value="1"/>
</dbReference>
<dbReference type="Proteomes" id="UP000199370">
    <property type="component" value="Unassembled WGS sequence"/>
</dbReference>
<keyword evidence="4" id="KW-1185">Reference proteome</keyword>
<feature type="transmembrane region" description="Helical" evidence="1">
    <location>
        <begin position="119"/>
        <end position="145"/>
    </location>
</feature>
<sequence>MRAHTTGRTSSSLLGRIFGVAVDRQTYRNALYLLLRFPLGIVYLTVFVTLLSVGVSLVPLLVGVPILAGVLAVAGYVGVIEAALLRTLVGREAAWTPTSPNDTPIVPYLKQVATEPHNYLFLILAFVSFVTGNTLFVALVVWFALSLSFVIAPAVYRVEGVQYFNVAGPVDLGIVTVTESQLIVDTLPEALLVSLVGIVSTVIGLHLVNLTTRVYADITAAVLSTSE</sequence>
<name>A0A1H0A169_9EURY</name>
<feature type="transmembrane region" description="Helical" evidence="1">
    <location>
        <begin position="64"/>
        <end position="85"/>
    </location>
</feature>
<dbReference type="STRING" id="996166.SAMN05192554_12415"/>
<evidence type="ECO:0000313" key="4">
    <source>
        <dbReference type="Proteomes" id="UP000199370"/>
    </source>
</evidence>
<accession>A0A1H0A169</accession>
<dbReference type="OrthoDB" id="253413at2157"/>
<evidence type="ECO:0000313" key="3">
    <source>
        <dbReference type="EMBL" id="SDN27459.1"/>
    </source>
</evidence>
<protein>
    <submittedName>
        <fullName evidence="3">Putative sensor</fullName>
    </submittedName>
</protein>
<feature type="domain" description="Putative sensor" evidence="2">
    <location>
        <begin position="32"/>
        <end position="223"/>
    </location>
</feature>
<proteinExistence type="predicted"/>
<gene>
    <name evidence="3" type="ORF">SAMN05192554_12415</name>
</gene>
<feature type="transmembrane region" description="Helical" evidence="1">
    <location>
        <begin position="190"/>
        <end position="208"/>
    </location>
</feature>
<organism evidence="3 4">
    <name type="scientific">Haloarchaeobius iranensis</name>
    <dbReference type="NCBI Taxonomy" id="996166"/>
    <lineage>
        <taxon>Archaea</taxon>
        <taxon>Methanobacteriati</taxon>
        <taxon>Methanobacteriota</taxon>
        <taxon>Stenosarchaea group</taxon>
        <taxon>Halobacteria</taxon>
        <taxon>Halobacteriales</taxon>
        <taxon>Halorubellaceae</taxon>
        <taxon>Haloarchaeobius</taxon>
    </lineage>
</organism>
<feature type="transmembrane region" description="Helical" evidence="1">
    <location>
        <begin position="33"/>
        <end position="58"/>
    </location>
</feature>
<evidence type="ECO:0000256" key="1">
    <source>
        <dbReference type="SAM" id="Phobius"/>
    </source>
</evidence>
<keyword evidence="1" id="KW-0472">Membrane</keyword>
<dbReference type="InterPro" id="IPR025828">
    <property type="entry name" value="Put_sensor_dom"/>
</dbReference>
<dbReference type="RefSeq" id="WP_089735684.1">
    <property type="nucleotide sequence ID" value="NZ_FNIA01000024.1"/>
</dbReference>
<evidence type="ECO:0000259" key="2">
    <source>
        <dbReference type="Pfam" id="PF13796"/>
    </source>
</evidence>
<dbReference type="EMBL" id="FNIA01000024">
    <property type="protein sequence ID" value="SDN27459.1"/>
    <property type="molecule type" value="Genomic_DNA"/>
</dbReference>
<keyword evidence="1" id="KW-1133">Transmembrane helix</keyword>